<name>K3Y0T9_SETIT</name>
<keyword evidence="3" id="KW-1185">Reference proteome</keyword>
<dbReference type="InParanoid" id="K3Y0T9"/>
<dbReference type="AlphaFoldDB" id="K3Y0T9"/>
<evidence type="ECO:0000313" key="2">
    <source>
        <dbReference type="EnsemblPlants" id="KQL11075"/>
    </source>
</evidence>
<dbReference type="Gramene" id="KQL11075">
    <property type="protein sequence ID" value="KQL11075"/>
    <property type="gene ID" value="SETIT_007800mg"/>
</dbReference>
<reference evidence="3" key="1">
    <citation type="journal article" date="2012" name="Nat. Biotechnol.">
        <title>Reference genome sequence of the model plant Setaria.</title>
        <authorList>
            <person name="Bennetzen J.L."/>
            <person name="Schmutz J."/>
            <person name="Wang H."/>
            <person name="Percifield R."/>
            <person name="Hawkins J."/>
            <person name="Pontaroli A.C."/>
            <person name="Estep M."/>
            <person name="Feng L."/>
            <person name="Vaughn J.N."/>
            <person name="Grimwood J."/>
            <person name="Jenkins J."/>
            <person name="Barry K."/>
            <person name="Lindquist E."/>
            <person name="Hellsten U."/>
            <person name="Deshpande S."/>
            <person name="Wang X."/>
            <person name="Wu X."/>
            <person name="Mitros T."/>
            <person name="Triplett J."/>
            <person name="Yang X."/>
            <person name="Ye C.Y."/>
            <person name="Mauro-Herrera M."/>
            <person name="Wang L."/>
            <person name="Li P."/>
            <person name="Sharma M."/>
            <person name="Sharma R."/>
            <person name="Ronald P.C."/>
            <person name="Panaud O."/>
            <person name="Kellogg E.A."/>
            <person name="Brutnell T.P."/>
            <person name="Doust A.N."/>
            <person name="Tuskan G.A."/>
            <person name="Rokhsar D."/>
            <person name="Devos K.M."/>
        </authorList>
    </citation>
    <scope>NUCLEOTIDE SEQUENCE [LARGE SCALE GENOMIC DNA]</scope>
    <source>
        <strain evidence="3">cv. Yugu1</strain>
    </source>
</reference>
<dbReference type="EMBL" id="AGNK02002564">
    <property type="status" value="NOT_ANNOTATED_CDS"/>
    <property type="molecule type" value="Genomic_DNA"/>
</dbReference>
<dbReference type="Proteomes" id="UP000004995">
    <property type="component" value="Unassembled WGS sequence"/>
</dbReference>
<evidence type="ECO:0000313" key="3">
    <source>
        <dbReference type="Proteomes" id="UP000004995"/>
    </source>
</evidence>
<feature type="compositionally biased region" description="Basic and acidic residues" evidence="1">
    <location>
        <begin position="1"/>
        <end position="12"/>
    </location>
</feature>
<proteinExistence type="predicted"/>
<feature type="region of interest" description="Disordered" evidence="1">
    <location>
        <begin position="1"/>
        <end position="27"/>
    </location>
</feature>
<evidence type="ECO:0000256" key="1">
    <source>
        <dbReference type="SAM" id="MobiDB-lite"/>
    </source>
</evidence>
<organism evidence="2 3">
    <name type="scientific">Setaria italica</name>
    <name type="common">Foxtail millet</name>
    <name type="synonym">Panicum italicum</name>
    <dbReference type="NCBI Taxonomy" id="4555"/>
    <lineage>
        <taxon>Eukaryota</taxon>
        <taxon>Viridiplantae</taxon>
        <taxon>Streptophyta</taxon>
        <taxon>Embryophyta</taxon>
        <taxon>Tracheophyta</taxon>
        <taxon>Spermatophyta</taxon>
        <taxon>Magnoliopsida</taxon>
        <taxon>Liliopsida</taxon>
        <taxon>Poales</taxon>
        <taxon>Poaceae</taxon>
        <taxon>PACMAD clade</taxon>
        <taxon>Panicoideae</taxon>
        <taxon>Panicodae</taxon>
        <taxon>Paniceae</taxon>
        <taxon>Cenchrinae</taxon>
        <taxon>Setaria</taxon>
    </lineage>
</organism>
<protein>
    <submittedName>
        <fullName evidence="2">Uncharacterized protein</fullName>
    </submittedName>
</protein>
<dbReference type="HOGENOM" id="CLU_3072277_0_0_1"/>
<accession>K3Y0T9</accession>
<sequence length="53" mass="6289">MKQMERWSRDMGGRISKKLRSERSAARPWQNLKKYSSESSIYCQSLHLIMSPD</sequence>
<reference evidence="2" key="2">
    <citation type="submission" date="2018-08" db="UniProtKB">
        <authorList>
            <consortium name="EnsemblPlants"/>
        </authorList>
    </citation>
    <scope>IDENTIFICATION</scope>
    <source>
        <strain evidence="2">Yugu1</strain>
    </source>
</reference>
<dbReference type="EnsemblPlants" id="KQL11075">
    <property type="protein sequence ID" value="KQL11075"/>
    <property type="gene ID" value="SETIT_007800mg"/>
</dbReference>